<reference evidence="2" key="1">
    <citation type="submission" date="2016-06" db="EMBL/GenBank/DDBJ databases">
        <authorList>
            <person name="Petersen J."/>
            <person name="Sayavedra L."/>
        </authorList>
    </citation>
    <scope>NUCLEOTIDE SEQUENCE [LARGE SCALE GENOMIC DNA]</scope>
    <source>
        <strain evidence="2">BazSymA</strain>
    </source>
</reference>
<name>A0A1H6LGD8_9GAMM</name>
<proteinExistence type="predicted"/>
<sequence>MPMSWSVDWVTISTLLIALTTVFTNKIIKVMTPLFLAPVIC</sequence>
<accession>A0A1H6LGD8</accession>
<organism evidence="1 2">
    <name type="scientific">Bathymodiolus azoricus thioautotrophic gill symbiont</name>
    <dbReference type="NCBI Taxonomy" id="235205"/>
    <lineage>
        <taxon>Bacteria</taxon>
        <taxon>Pseudomonadati</taxon>
        <taxon>Pseudomonadota</taxon>
        <taxon>Gammaproteobacteria</taxon>
        <taxon>sulfur-oxidizing symbionts</taxon>
    </lineage>
</organism>
<protein>
    <submittedName>
        <fullName evidence="1">Uncharacterized protein</fullName>
    </submittedName>
</protein>
<evidence type="ECO:0000313" key="1">
    <source>
        <dbReference type="EMBL" id="SEH87490.1"/>
    </source>
</evidence>
<dbReference type="AlphaFoldDB" id="A0A1H6LGD8"/>
<evidence type="ECO:0000313" key="2">
    <source>
        <dbReference type="Proteomes" id="UP000198988"/>
    </source>
</evidence>
<dbReference type="Proteomes" id="UP000198988">
    <property type="component" value="Unassembled WGS sequence"/>
</dbReference>
<gene>
    <name evidence="1" type="ORF">BAZSYMA_ACONTIG24851_3</name>
</gene>
<dbReference type="EMBL" id="CDSC02000282">
    <property type="protein sequence ID" value="SEH87490.1"/>
    <property type="molecule type" value="Genomic_DNA"/>
</dbReference>